<dbReference type="PANTHER" id="PTHR13763:SF0">
    <property type="entry name" value="BREAST CANCER TYPE 1 SUSCEPTIBILITY PROTEIN"/>
    <property type="match status" value="1"/>
</dbReference>
<dbReference type="PROSITE" id="PS51477">
    <property type="entry name" value="PAH"/>
    <property type="match status" value="1"/>
</dbReference>
<evidence type="ECO:0000256" key="12">
    <source>
        <dbReference type="SAM" id="MobiDB-lite"/>
    </source>
</evidence>
<name>A0AAD3CED7_9STRA</name>
<keyword evidence="7" id="KW-0234">DNA repair</keyword>
<dbReference type="GO" id="GO:0045944">
    <property type="term" value="P:positive regulation of transcription by RNA polymerase II"/>
    <property type="evidence" value="ECO:0007669"/>
    <property type="project" value="TreeGrafter"/>
</dbReference>
<dbReference type="InterPro" id="IPR017907">
    <property type="entry name" value="Znf_RING_CS"/>
</dbReference>
<dbReference type="Pfam" id="PF02671">
    <property type="entry name" value="PAH"/>
    <property type="match status" value="1"/>
</dbReference>
<proteinExistence type="predicted"/>
<keyword evidence="8 10" id="KW-0539">Nucleus</keyword>
<dbReference type="Pfam" id="PF13923">
    <property type="entry name" value="zf-C3HC4_2"/>
    <property type="match status" value="1"/>
</dbReference>
<evidence type="ECO:0000256" key="6">
    <source>
        <dbReference type="ARBA" id="ARBA00022833"/>
    </source>
</evidence>
<dbReference type="SMART" id="SM00184">
    <property type="entry name" value="RING"/>
    <property type="match status" value="1"/>
</dbReference>
<dbReference type="PROSITE" id="PS50089">
    <property type="entry name" value="ZF_RING_2"/>
    <property type="match status" value="1"/>
</dbReference>
<dbReference type="AlphaFoldDB" id="A0AAD3CED7"/>
<dbReference type="InterPro" id="IPR031099">
    <property type="entry name" value="BRCA1-associated"/>
</dbReference>
<keyword evidence="4" id="KW-0227">DNA damage</keyword>
<keyword evidence="2" id="KW-0479">Metal-binding</keyword>
<comment type="subcellular location">
    <subcellularLocation>
        <location evidence="1 10">Nucleus</location>
    </subcellularLocation>
</comment>
<dbReference type="Proteomes" id="UP001054902">
    <property type="component" value="Unassembled WGS sequence"/>
</dbReference>
<dbReference type="InterPro" id="IPR003822">
    <property type="entry name" value="PAH"/>
</dbReference>
<dbReference type="Gene3D" id="1.20.1160.11">
    <property type="entry name" value="Paired amphipathic helix"/>
    <property type="match status" value="1"/>
</dbReference>
<evidence type="ECO:0000256" key="8">
    <source>
        <dbReference type="ARBA" id="ARBA00023242"/>
    </source>
</evidence>
<keyword evidence="5 9" id="KW-0863">Zinc-finger</keyword>
<evidence type="ECO:0000256" key="10">
    <source>
        <dbReference type="PROSITE-ProRule" id="PRU00810"/>
    </source>
</evidence>
<evidence type="ECO:0000256" key="9">
    <source>
        <dbReference type="PROSITE-ProRule" id="PRU00175"/>
    </source>
</evidence>
<feature type="coiled-coil region" evidence="11">
    <location>
        <begin position="130"/>
        <end position="178"/>
    </location>
</feature>
<dbReference type="PANTHER" id="PTHR13763">
    <property type="entry name" value="BREAST CANCER TYPE 1 SUSCEPTIBILITY PROTEIN BRCA1"/>
    <property type="match status" value="1"/>
</dbReference>
<evidence type="ECO:0000256" key="2">
    <source>
        <dbReference type="ARBA" id="ARBA00022723"/>
    </source>
</evidence>
<evidence type="ECO:0000259" key="13">
    <source>
        <dbReference type="PROSITE" id="PS50089"/>
    </source>
</evidence>
<dbReference type="InterPro" id="IPR013083">
    <property type="entry name" value="Znf_RING/FYVE/PHD"/>
</dbReference>
<keyword evidence="15" id="KW-1185">Reference proteome</keyword>
<feature type="region of interest" description="Disordered" evidence="12">
    <location>
        <begin position="452"/>
        <end position="604"/>
    </location>
</feature>
<comment type="caution">
    <text evidence="14">The sequence shown here is derived from an EMBL/GenBank/DDBJ whole genome shotgun (WGS) entry which is preliminary data.</text>
</comment>
<dbReference type="GO" id="GO:0005634">
    <property type="term" value="C:nucleus"/>
    <property type="evidence" value="ECO:0007669"/>
    <property type="project" value="UniProtKB-SubCell"/>
</dbReference>
<feature type="compositionally biased region" description="Acidic residues" evidence="12">
    <location>
        <begin position="561"/>
        <end position="570"/>
    </location>
</feature>
<dbReference type="GO" id="GO:0000724">
    <property type="term" value="P:double-strand break repair via homologous recombination"/>
    <property type="evidence" value="ECO:0007669"/>
    <property type="project" value="TreeGrafter"/>
</dbReference>
<evidence type="ECO:0000256" key="11">
    <source>
        <dbReference type="SAM" id="Coils"/>
    </source>
</evidence>
<evidence type="ECO:0000313" key="14">
    <source>
        <dbReference type="EMBL" id="GFH44577.1"/>
    </source>
</evidence>
<evidence type="ECO:0000256" key="3">
    <source>
        <dbReference type="ARBA" id="ARBA00022737"/>
    </source>
</evidence>
<dbReference type="InterPro" id="IPR001841">
    <property type="entry name" value="Znf_RING"/>
</dbReference>
<reference evidence="14 15" key="1">
    <citation type="journal article" date="2021" name="Sci. Rep.">
        <title>The genome of the diatom Chaetoceros tenuissimus carries an ancient integrated fragment of an extant virus.</title>
        <authorList>
            <person name="Hongo Y."/>
            <person name="Kimura K."/>
            <person name="Takaki Y."/>
            <person name="Yoshida Y."/>
            <person name="Baba S."/>
            <person name="Kobayashi G."/>
            <person name="Nagasaki K."/>
            <person name="Hano T."/>
            <person name="Tomaru Y."/>
        </authorList>
    </citation>
    <scope>NUCLEOTIDE SEQUENCE [LARGE SCALE GENOMIC DNA]</scope>
    <source>
        <strain evidence="14 15">NIES-3715</strain>
    </source>
</reference>
<evidence type="ECO:0000256" key="4">
    <source>
        <dbReference type="ARBA" id="ARBA00022763"/>
    </source>
</evidence>
<dbReference type="PROSITE" id="PS00518">
    <property type="entry name" value="ZF_RING_1"/>
    <property type="match status" value="1"/>
</dbReference>
<dbReference type="EMBL" id="BLLK01000020">
    <property type="protein sequence ID" value="GFH44577.1"/>
    <property type="molecule type" value="Genomic_DNA"/>
</dbReference>
<accession>A0AAD3CED7</accession>
<evidence type="ECO:0000313" key="15">
    <source>
        <dbReference type="Proteomes" id="UP001054902"/>
    </source>
</evidence>
<dbReference type="GO" id="GO:0008270">
    <property type="term" value="F:zinc ion binding"/>
    <property type="evidence" value="ECO:0007669"/>
    <property type="project" value="UniProtKB-KW"/>
</dbReference>
<evidence type="ECO:0000256" key="5">
    <source>
        <dbReference type="ARBA" id="ARBA00022771"/>
    </source>
</evidence>
<keyword evidence="6" id="KW-0862">Zinc</keyword>
<sequence length="604" mass="69085">MSLNNLYILQEAPRNAAPVLRLVHSAPNSSQAVIVDQPRVFGNSLDYQRQQQLQQEQQTQILLQQQRMMLQQHEALGFAHGSPINVVSPARGGIGLSAIHQNVPFTVSSLAASRDHQASIRNTAISQVENAQLTSTIHEYKQQILNLEARVQRMEKKNRSLEEQLHKERQLKQASKDKLQVAQDLISVYQSTYDLKSTSEKLVQPTEESFEKQIHFKELTFLSKISKDEQSAHFDKVQKYLQKIKRVFCNQPNVYNDFLDIMSMSEHKDGMDVLQKVTRLFKAHVFLLMEFQIFLPPNVQIAIEDNVPCISKGNSLTPILAKGFQTTISPEDLEAARKRNAEQIMLQKKINLDIVAKLCQDDEVEKDDLNVIHTIKKEVLVCPICLDTLENPQINPDCCHRYCDHCIKSSLEKSGKHCPLCRTIITSRRSLRKDDVLDKILGMVNKKVGVAVTSPKKRKGSQDDEESKSSDEESDSEESYNGQKSDNDEDVLKPRANKQRRTNGKSAQKETNKSKDAEEITPTILLNARNTRNSSKLDKDKYYDYQGNIYDDNDSYKSESNDEESDDEDFKEVRRSSRLKRVPSEEEESKPSARVTRSQRRNIK</sequence>
<feature type="compositionally biased region" description="Basic and acidic residues" evidence="12">
    <location>
        <begin position="507"/>
        <end position="518"/>
    </location>
</feature>
<gene>
    <name evidence="14" type="ORF">CTEN210_01051</name>
</gene>
<dbReference type="GO" id="GO:0004842">
    <property type="term" value="F:ubiquitin-protein transferase activity"/>
    <property type="evidence" value="ECO:0007669"/>
    <property type="project" value="TreeGrafter"/>
</dbReference>
<dbReference type="SUPFAM" id="SSF47762">
    <property type="entry name" value="PAH2 domain"/>
    <property type="match status" value="1"/>
</dbReference>
<keyword evidence="3" id="KW-0677">Repeat</keyword>
<dbReference type="SUPFAM" id="SSF57850">
    <property type="entry name" value="RING/U-box"/>
    <property type="match status" value="1"/>
</dbReference>
<organism evidence="14 15">
    <name type="scientific">Chaetoceros tenuissimus</name>
    <dbReference type="NCBI Taxonomy" id="426638"/>
    <lineage>
        <taxon>Eukaryota</taxon>
        <taxon>Sar</taxon>
        <taxon>Stramenopiles</taxon>
        <taxon>Ochrophyta</taxon>
        <taxon>Bacillariophyta</taxon>
        <taxon>Coscinodiscophyceae</taxon>
        <taxon>Chaetocerotophycidae</taxon>
        <taxon>Chaetocerotales</taxon>
        <taxon>Chaetocerotaceae</taxon>
        <taxon>Chaetoceros</taxon>
    </lineage>
</organism>
<feature type="domain" description="RING-type" evidence="13">
    <location>
        <begin position="382"/>
        <end position="422"/>
    </location>
</feature>
<dbReference type="InterPro" id="IPR036600">
    <property type="entry name" value="PAH_sf"/>
</dbReference>
<protein>
    <recommendedName>
        <fullName evidence="13">RING-type domain-containing protein</fullName>
    </recommendedName>
</protein>
<dbReference type="Gene3D" id="3.30.40.10">
    <property type="entry name" value="Zinc/RING finger domain, C3HC4 (zinc finger)"/>
    <property type="match status" value="1"/>
</dbReference>
<keyword evidence="11" id="KW-0175">Coiled coil</keyword>
<evidence type="ECO:0000256" key="7">
    <source>
        <dbReference type="ARBA" id="ARBA00023204"/>
    </source>
</evidence>
<evidence type="ECO:0000256" key="1">
    <source>
        <dbReference type="ARBA" id="ARBA00004123"/>
    </source>
</evidence>